<dbReference type="InterPro" id="IPR040676">
    <property type="entry name" value="DUF5641"/>
</dbReference>
<dbReference type="Pfam" id="PF05380">
    <property type="entry name" value="Peptidase_A17"/>
    <property type="match status" value="1"/>
</dbReference>
<dbReference type="RefSeq" id="XP_041446760.1">
    <property type="nucleotide sequence ID" value="XM_041590826.1"/>
</dbReference>
<feature type="domain" description="Integrase catalytic" evidence="1">
    <location>
        <begin position="652"/>
        <end position="844"/>
    </location>
</feature>
<dbReference type="AlphaFoldDB" id="A0A8J1N0I8"/>
<evidence type="ECO:0000313" key="2">
    <source>
        <dbReference type="Proteomes" id="UP000186698"/>
    </source>
</evidence>
<protein>
    <submittedName>
        <fullName evidence="3">Uncharacterized protein LOC121403118</fullName>
    </submittedName>
</protein>
<keyword evidence="2" id="KW-1185">Reference proteome</keyword>
<name>A0A8J1N0I8_XENLA</name>
<evidence type="ECO:0000259" key="1">
    <source>
        <dbReference type="PROSITE" id="PS50994"/>
    </source>
</evidence>
<dbReference type="GeneID" id="121403118"/>
<dbReference type="InterPro" id="IPR008042">
    <property type="entry name" value="Retrotrans_Pao"/>
</dbReference>
<reference evidence="3" key="1">
    <citation type="submission" date="2025-08" db="UniProtKB">
        <authorList>
            <consortium name="RefSeq"/>
        </authorList>
    </citation>
    <scope>IDENTIFICATION</scope>
    <source>
        <strain evidence="3">J_2021</strain>
        <tissue evidence="3">Erythrocytes</tissue>
    </source>
</reference>
<dbReference type="InterPro" id="IPR001584">
    <property type="entry name" value="Integrase_cat-core"/>
</dbReference>
<dbReference type="GO" id="GO:0003676">
    <property type="term" value="F:nucleic acid binding"/>
    <property type="evidence" value="ECO:0007669"/>
    <property type="project" value="InterPro"/>
</dbReference>
<dbReference type="Pfam" id="PF18701">
    <property type="entry name" value="DUF5641"/>
    <property type="match status" value="1"/>
</dbReference>
<dbReference type="Proteomes" id="UP000186698">
    <property type="component" value="Chromosome 1L"/>
</dbReference>
<gene>
    <name evidence="3" type="primary">LOC121403118</name>
</gene>
<evidence type="ECO:0000313" key="3">
    <source>
        <dbReference type="RefSeq" id="XP_041446760.1"/>
    </source>
</evidence>
<dbReference type="SUPFAM" id="SSF53098">
    <property type="entry name" value="Ribonuclease H-like"/>
    <property type="match status" value="1"/>
</dbReference>
<accession>A0A8J1N0I8</accession>
<dbReference type="KEGG" id="xla:121403118"/>
<dbReference type="OrthoDB" id="10068969at2759"/>
<dbReference type="PROSITE" id="PS50994">
    <property type="entry name" value="INTEGRASE"/>
    <property type="match status" value="1"/>
</dbReference>
<organism evidence="2 3">
    <name type="scientific">Xenopus laevis</name>
    <name type="common">African clawed frog</name>
    <dbReference type="NCBI Taxonomy" id="8355"/>
    <lineage>
        <taxon>Eukaryota</taxon>
        <taxon>Metazoa</taxon>
        <taxon>Chordata</taxon>
        <taxon>Craniata</taxon>
        <taxon>Vertebrata</taxon>
        <taxon>Euteleostomi</taxon>
        <taxon>Amphibia</taxon>
        <taxon>Batrachia</taxon>
        <taxon>Anura</taxon>
        <taxon>Pipoidea</taxon>
        <taxon>Pipidae</taxon>
        <taxon>Xenopodinae</taxon>
        <taxon>Xenopus</taxon>
        <taxon>Xenopus</taxon>
    </lineage>
</organism>
<dbReference type="PANTHER" id="PTHR47331">
    <property type="entry name" value="PHD-TYPE DOMAIN-CONTAINING PROTEIN"/>
    <property type="match status" value="1"/>
</dbReference>
<dbReference type="InterPro" id="IPR036397">
    <property type="entry name" value="RNaseH_sf"/>
</dbReference>
<proteinExistence type="predicted"/>
<dbReference type="PANTHER" id="PTHR47331:SF6">
    <property type="entry name" value="DOUBLECORTIN DOMAIN-CONTAINING PROTEIN"/>
    <property type="match status" value="1"/>
</dbReference>
<dbReference type="Gene3D" id="3.30.420.10">
    <property type="entry name" value="Ribonuclease H-like superfamily/Ribonuclease H"/>
    <property type="match status" value="1"/>
</dbReference>
<sequence>MLLGRDIIRVHKVRQQINGPHNAPYAHRLDTGWVIVGNVCLKGVHRPDLVHCLYTRTSEESCRSLFPPCPYFYNVRENYDMNVCVTMQSSVSTYKSSCKEFEDHVSHSIFQRTTEDETIAPSLEDLAFMKTMKEGFYRAEDSSWVAPLLFKPERKQLPNNKEQVLQRFRSLQRSLKVKPEMRQHFFAFMGKVIQNGHAEIAAPVTIQGKVLLRDLTSETQDWDAPLPEGKRLSWEDWKESLHQLKHIQVTRPYVSVSCSITQYKELCVFSDASTQAIAAVAYLKVIDSESQVHIGFVLGKAKLAPCPELTVPRLELCAAVLAVDIAAFITKEIDTNIDSVSYYTDSRIVLGYICNEKRRFYVFVSNRVQRIRRSSLPEQWHYVSTESNPADLATRSVSAAHLKDTMWFTGPPFLSHSHHLKLETETFTLVDPAQDTEIRPQVTTLSTTSKCKELGSERFCRFSSWNTLTRALARLIHVAHLFKQKRDSQLDHCKGWHLCKELNLVHDFKKARTVIIQNVQKETFAKEIQSILEKEGMPNDSPLRTLDPFIDENGLLRVGGRLRNADLGPEERNPIIVPGHHYIATLIVRHYHIQSQHQGRHITEGAVRSAGYWITGGKRCVSSLIFKCIICKKLRNTCETQKMADLPPDRLRTDPPFTHIGLDVFGPWTVCSRRTRGGSADSKRWAVLFTCLNIRAIHIEVIESMDTSSFINSFRRFFAIRGQVKTIRSDRGTNFVGACRELGISSNLNYEDIESFLSKQEVCWIFNPPHASHMGGVWERMIGVARRILDSMLLQLPSKLSHEVLITLMAEVTAIVNSRPLTPVSTDPEDPQILTPATLLTQKFASYPVPSGNFDGKDLYKRQWRQVQSLAKVFWDRWRKQYLSTLQVRRKWQSDRLNINIGDLVLLKDQHTKRNEWPMGRVTKTFPDKDGKVRKVEIKIARDGSSTLFFRPVTELILLLQAEDPAP</sequence>
<dbReference type="GO" id="GO:0015074">
    <property type="term" value="P:DNA integration"/>
    <property type="evidence" value="ECO:0007669"/>
    <property type="project" value="InterPro"/>
</dbReference>
<dbReference type="InterPro" id="IPR012337">
    <property type="entry name" value="RNaseH-like_sf"/>
</dbReference>